<reference evidence="2" key="1">
    <citation type="journal article" date="2014" name="Front. Microbiol.">
        <title>High frequency of phylogenetically diverse reductive dehalogenase-homologous genes in deep subseafloor sedimentary metagenomes.</title>
        <authorList>
            <person name="Kawai M."/>
            <person name="Futagami T."/>
            <person name="Toyoda A."/>
            <person name="Takaki Y."/>
            <person name="Nishi S."/>
            <person name="Hori S."/>
            <person name="Arai W."/>
            <person name="Tsubouchi T."/>
            <person name="Morono Y."/>
            <person name="Uchiyama I."/>
            <person name="Ito T."/>
            <person name="Fujiyama A."/>
            <person name="Inagaki F."/>
            <person name="Takami H."/>
        </authorList>
    </citation>
    <scope>NUCLEOTIDE SEQUENCE</scope>
    <source>
        <strain evidence="2">Expedition CK06-06</strain>
    </source>
</reference>
<keyword evidence="1" id="KW-0812">Transmembrane</keyword>
<dbReference type="EMBL" id="BARV01036248">
    <property type="protein sequence ID" value="GAI51972.1"/>
    <property type="molecule type" value="Genomic_DNA"/>
</dbReference>
<feature type="transmembrane region" description="Helical" evidence="1">
    <location>
        <begin position="16"/>
        <end position="34"/>
    </location>
</feature>
<keyword evidence="1" id="KW-0472">Membrane</keyword>
<comment type="caution">
    <text evidence="2">The sequence shown here is derived from an EMBL/GenBank/DDBJ whole genome shotgun (WGS) entry which is preliminary data.</text>
</comment>
<sequence length="48" mass="5325">ALVILRKELGLGDSPLVIILLAYLIGVPIGGYLGDKLGKRRNYMPWCR</sequence>
<name>X1P6Q7_9ZZZZ</name>
<gene>
    <name evidence="2" type="ORF">S06H3_56361</name>
</gene>
<keyword evidence="1" id="KW-1133">Transmembrane helix</keyword>
<dbReference type="InterPro" id="IPR036259">
    <property type="entry name" value="MFS_trans_sf"/>
</dbReference>
<dbReference type="SUPFAM" id="SSF103473">
    <property type="entry name" value="MFS general substrate transporter"/>
    <property type="match status" value="1"/>
</dbReference>
<protein>
    <recommendedName>
        <fullName evidence="3">Major facilitator superfamily (MFS) profile domain-containing protein</fullName>
    </recommendedName>
</protein>
<evidence type="ECO:0008006" key="3">
    <source>
        <dbReference type="Google" id="ProtNLM"/>
    </source>
</evidence>
<evidence type="ECO:0000256" key="1">
    <source>
        <dbReference type="SAM" id="Phobius"/>
    </source>
</evidence>
<dbReference type="AlphaFoldDB" id="X1P6Q7"/>
<accession>X1P6Q7</accession>
<evidence type="ECO:0000313" key="2">
    <source>
        <dbReference type="EMBL" id="GAI51972.1"/>
    </source>
</evidence>
<feature type="non-terminal residue" evidence="2">
    <location>
        <position position="1"/>
    </location>
</feature>
<proteinExistence type="predicted"/>
<organism evidence="2">
    <name type="scientific">marine sediment metagenome</name>
    <dbReference type="NCBI Taxonomy" id="412755"/>
    <lineage>
        <taxon>unclassified sequences</taxon>
        <taxon>metagenomes</taxon>
        <taxon>ecological metagenomes</taxon>
    </lineage>
</organism>